<proteinExistence type="predicted"/>
<dbReference type="Proteomes" id="UP000605259">
    <property type="component" value="Unassembled WGS sequence"/>
</dbReference>
<reference evidence="1" key="1">
    <citation type="journal article" date="2014" name="Int. J. Syst. Evol. Microbiol.">
        <title>Complete genome sequence of Corynebacterium casei LMG S-19264T (=DSM 44701T), isolated from a smear-ripened cheese.</title>
        <authorList>
            <consortium name="US DOE Joint Genome Institute (JGI-PGF)"/>
            <person name="Walter F."/>
            <person name="Albersmeier A."/>
            <person name="Kalinowski J."/>
            <person name="Ruckert C."/>
        </authorList>
    </citation>
    <scope>NUCLEOTIDE SEQUENCE</scope>
    <source>
        <strain evidence="1">CGMCC 1.12698</strain>
    </source>
</reference>
<protein>
    <submittedName>
        <fullName evidence="1">Uncharacterized protein</fullName>
    </submittedName>
</protein>
<accession>A0A917API2</accession>
<organism evidence="1 2">
    <name type="scientific">Priestia taiwanensis</name>
    <dbReference type="NCBI Taxonomy" id="1347902"/>
    <lineage>
        <taxon>Bacteria</taxon>
        <taxon>Bacillati</taxon>
        <taxon>Bacillota</taxon>
        <taxon>Bacilli</taxon>
        <taxon>Bacillales</taxon>
        <taxon>Bacillaceae</taxon>
        <taxon>Priestia</taxon>
    </lineage>
</organism>
<sequence length="45" mass="4989">MGVRNPKTPIIKNIVNAPSICNVKPLTEMNKVKNAKSEQARDRLA</sequence>
<dbReference type="EMBL" id="BMFK01000001">
    <property type="protein sequence ID" value="GGE64550.1"/>
    <property type="molecule type" value="Genomic_DNA"/>
</dbReference>
<keyword evidence="2" id="KW-1185">Reference proteome</keyword>
<dbReference type="AlphaFoldDB" id="A0A917API2"/>
<gene>
    <name evidence="1" type="ORF">GCM10007140_13460</name>
</gene>
<name>A0A917API2_9BACI</name>
<reference evidence="1" key="2">
    <citation type="submission" date="2020-09" db="EMBL/GenBank/DDBJ databases">
        <authorList>
            <person name="Sun Q."/>
            <person name="Zhou Y."/>
        </authorList>
    </citation>
    <scope>NUCLEOTIDE SEQUENCE</scope>
    <source>
        <strain evidence="1">CGMCC 1.12698</strain>
    </source>
</reference>
<comment type="caution">
    <text evidence="1">The sequence shown here is derived from an EMBL/GenBank/DDBJ whole genome shotgun (WGS) entry which is preliminary data.</text>
</comment>
<evidence type="ECO:0000313" key="1">
    <source>
        <dbReference type="EMBL" id="GGE64550.1"/>
    </source>
</evidence>
<evidence type="ECO:0000313" key="2">
    <source>
        <dbReference type="Proteomes" id="UP000605259"/>
    </source>
</evidence>